<comment type="caution">
    <text evidence="3">The sequence shown here is derived from an EMBL/GenBank/DDBJ whole genome shotgun (WGS) entry which is preliminary data.</text>
</comment>
<keyword evidence="1" id="KW-1133">Transmembrane helix</keyword>
<dbReference type="EMBL" id="BAABLD010000008">
    <property type="protein sequence ID" value="GAA5165482.1"/>
    <property type="molecule type" value="Genomic_DNA"/>
</dbReference>
<evidence type="ECO:0000256" key="1">
    <source>
        <dbReference type="SAM" id="Phobius"/>
    </source>
</evidence>
<feature type="transmembrane region" description="Helical" evidence="1">
    <location>
        <begin position="21"/>
        <end position="40"/>
    </location>
</feature>
<gene>
    <name evidence="3" type="ORF">GCM10025770_21070</name>
</gene>
<evidence type="ECO:0000313" key="3">
    <source>
        <dbReference type="EMBL" id="GAA5165482.1"/>
    </source>
</evidence>
<organism evidence="3 4">
    <name type="scientific">Viridibacterium curvum</name>
    <dbReference type="NCBI Taxonomy" id="1101404"/>
    <lineage>
        <taxon>Bacteria</taxon>
        <taxon>Pseudomonadati</taxon>
        <taxon>Pseudomonadota</taxon>
        <taxon>Betaproteobacteria</taxon>
        <taxon>Rhodocyclales</taxon>
        <taxon>Rhodocyclaceae</taxon>
        <taxon>Viridibacterium</taxon>
    </lineage>
</organism>
<proteinExistence type="predicted"/>
<name>A0ABP9QQ40_9RHOO</name>
<dbReference type="PANTHER" id="PTHR30441:SF4">
    <property type="entry name" value="PROTEIN ASMA"/>
    <property type="match status" value="1"/>
</dbReference>
<dbReference type="Pfam" id="PF05170">
    <property type="entry name" value="AsmA"/>
    <property type="match status" value="1"/>
</dbReference>
<keyword evidence="4" id="KW-1185">Reference proteome</keyword>
<evidence type="ECO:0000259" key="2">
    <source>
        <dbReference type="Pfam" id="PF05170"/>
    </source>
</evidence>
<sequence length="712" mass="77688">MPAFFRALLPSEQRIQLAVKLCGFTLGVLCMGSLMLALFLQLRFDGPRLAAELAEHSERNWQRSLVLESTPQLSLWPRLRLQLGAATLSEPGRGETFASWREAHLEPALLPLLLHGRLELRRVEIDGLLLRLMRDRKGVWNGEDLLDATSDRPVQLQLDALVLRQADVTLDDLPTSRQAQWRKLELRADALRAGQGGRLQLDSQVIAGQPSRSALEGRLTLAANYRFDEGLEGGALTQGRASFSGRTDWVREARLEAGFDAFEWQADGWQVRQVRLQGNTGATESDLRLNANLPAARWRDGLNAALLEVAVQRGEQGALRLEFAQLQSIAGDNDRVKGSLSAELRQIAKTDKAGKDEALQIGAQGRAAVTFNLREGSLTVADFNGRLDAKHPALHPAFGTQLLRGEVRLASDADAPLLDLRGEMSGSAGALQFETSLTRGRVNSLRSKLSGERFDLDSMVMPARWRDWLPAADQLKGWSLDGELRLGKLKLAGLQLESVVVPVQQADGKVELGEFSATLYGGRHAGRWRWDAAAQRYDTSQTLRGVALDALKRDSGLQLPLGGLTNATLEASGRTGTWPEPCRSAEGVLRIYSRDTRWLGADMPRSMLDLSPGQQRAARNETTPLDEISAALRFEQGSLQVERLSARSTQLSLTGSGRVACSGASELSLLARAGSDKSMSSLKGQLMNLRVTADAAQATVQRATATTTAAAR</sequence>
<dbReference type="InterPro" id="IPR052894">
    <property type="entry name" value="AsmA-related"/>
</dbReference>
<reference evidence="4" key="1">
    <citation type="journal article" date="2019" name="Int. J. Syst. Evol. Microbiol.">
        <title>The Global Catalogue of Microorganisms (GCM) 10K type strain sequencing project: providing services to taxonomists for standard genome sequencing and annotation.</title>
        <authorList>
            <consortium name="The Broad Institute Genomics Platform"/>
            <consortium name="The Broad Institute Genome Sequencing Center for Infectious Disease"/>
            <person name="Wu L."/>
            <person name="Ma J."/>
        </authorList>
    </citation>
    <scope>NUCLEOTIDE SEQUENCE [LARGE SCALE GENOMIC DNA]</scope>
    <source>
        <strain evidence="4">JCM 18715</strain>
    </source>
</reference>
<keyword evidence="1" id="KW-0472">Membrane</keyword>
<dbReference type="InterPro" id="IPR007844">
    <property type="entry name" value="AsmA"/>
</dbReference>
<protein>
    <submittedName>
        <fullName evidence="3">AsmA family protein</fullName>
    </submittedName>
</protein>
<dbReference type="PANTHER" id="PTHR30441">
    <property type="entry name" value="DUF748 DOMAIN-CONTAINING PROTEIN"/>
    <property type="match status" value="1"/>
</dbReference>
<dbReference type="Proteomes" id="UP001500547">
    <property type="component" value="Unassembled WGS sequence"/>
</dbReference>
<feature type="domain" description="AsmA" evidence="2">
    <location>
        <begin position="34"/>
        <end position="640"/>
    </location>
</feature>
<dbReference type="RefSeq" id="WP_345532900.1">
    <property type="nucleotide sequence ID" value="NZ_BAABLD010000008.1"/>
</dbReference>
<accession>A0ABP9QQ40</accession>
<keyword evidence="1" id="KW-0812">Transmembrane</keyword>
<evidence type="ECO:0000313" key="4">
    <source>
        <dbReference type="Proteomes" id="UP001500547"/>
    </source>
</evidence>